<keyword evidence="1" id="KW-1133">Transmembrane helix</keyword>
<evidence type="ECO:0000313" key="3">
    <source>
        <dbReference type="EMBL" id="SFD60141.1"/>
    </source>
</evidence>
<dbReference type="OrthoDB" id="9809813at2"/>
<feature type="transmembrane region" description="Helical" evidence="1">
    <location>
        <begin position="6"/>
        <end position="26"/>
    </location>
</feature>
<protein>
    <submittedName>
        <fullName evidence="3">Uncharacterized SAM-binding protein YcdF, DUF218 family</fullName>
    </submittedName>
</protein>
<dbReference type="RefSeq" id="WP_093428579.1">
    <property type="nucleotide sequence ID" value="NZ_FOMJ01000006.1"/>
</dbReference>
<keyword evidence="1" id="KW-0472">Membrane</keyword>
<dbReference type="PANTHER" id="PTHR30336:SF4">
    <property type="entry name" value="ENVELOPE BIOGENESIS FACTOR ELYC"/>
    <property type="match status" value="1"/>
</dbReference>
<evidence type="ECO:0000313" key="4">
    <source>
        <dbReference type="Proteomes" id="UP000198611"/>
    </source>
</evidence>
<feature type="transmembrane region" description="Helical" evidence="1">
    <location>
        <begin position="38"/>
        <end position="58"/>
    </location>
</feature>
<evidence type="ECO:0000256" key="1">
    <source>
        <dbReference type="SAM" id="Phobius"/>
    </source>
</evidence>
<reference evidence="3 4" key="1">
    <citation type="submission" date="2016-10" db="EMBL/GenBank/DDBJ databases">
        <authorList>
            <person name="de Groot N.N."/>
        </authorList>
    </citation>
    <scope>NUCLEOTIDE SEQUENCE [LARGE SCALE GENOMIC DNA]</scope>
    <source>
        <strain evidence="3 4">HL3</strain>
    </source>
</reference>
<dbReference type="PANTHER" id="PTHR30336">
    <property type="entry name" value="INNER MEMBRANE PROTEIN, PROBABLE PERMEASE"/>
    <property type="match status" value="1"/>
</dbReference>
<dbReference type="GO" id="GO:0005886">
    <property type="term" value="C:plasma membrane"/>
    <property type="evidence" value="ECO:0007669"/>
    <property type="project" value="TreeGrafter"/>
</dbReference>
<evidence type="ECO:0000259" key="2">
    <source>
        <dbReference type="Pfam" id="PF02698"/>
    </source>
</evidence>
<dbReference type="AlphaFoldDB" id="A0A1I1TNC4"/>
<proteinExistence type="predicted"/>
<dbReference type="Pfam" id="PF02698">
    <property type="entry name" value="DUF218"/>
    <property type="match status" value="1"/>
</dbReference>
<dbReference type="InterPro" id="IPR051599">
    <property type="entry name" value="Cell_Envelope_Assoc"/>
</dbReference>
<accession>A0A1I1TNC4</accession>
<keyword evidence="1" id="KW-0812">Transmembrane</keyword>
<dbReference type="CDD" id="cd06259">
    <property type="entry name" value="YdcF-like"/>
    <property type="match status" value="1"/>
</dbReference>
<gene>
    <name evidence="3" type="ORF">SAMN05660831_01953</name>
</gene>
<sequence>MQRLLEALILPPGSGLLLLLAALLALRAGWRRSARAGLVAALLLLYLPATHWGAAMLMQAAQGPAVAEQAGARAEAGAILLPGAGRAPTPAGSRYPARPSALAKERLLRTAQLARETGRPVVTSGGDLDGLGEPEAETLARELVQLGIPVRWREGRAANTRENAVRSAALLREAGIRRVWVVTQAWHMPRLRASFAGTGVEPVPVAIGRIPAIPPTPDNLLPNAGALRRSALALHELAGQAWYGLRYD</sequence>
<organism evidence="3 4">
    <name type="scientific">Thiohalospira halophila DSM 15071</name>
    <dbReference type="NCBI Taxonomy" id="1123397"/>
    <lineage>
        <taxon>Bacteria</taxon>
        <taxon>Pseudomonadati</taxon>
        <taxon>Pseudomonadota</taxon>
        <taxon>Gammaproteobacteria</taxon>
        <taxon>Thiohalospirales</taxon>
        <taxon>Thiohalospiraceae</taxon>
        <taxon>Thiohalospira</taxon>
    </lineage>
</organism>
<dbReference type="STRING" id="1123397.SAMN05660831_01953"/>
<dbReference type="Proteomes" id="UP000198611">
    <property type="component" value="Unassembled WGS sequence"/>
</dbReference>
<dbReference type="Gene3D" id="3.40.50.620">
    <property type="entry name" value="HUPs"/>
    <property type="match status" value="1"/>
</dbReference>
<keyword evidence="4" id="KW-1185">Reference proteome</keyword>
<dbReference type="GO" id="GO:0043164">
    <property type="term" value="P:Gram-negative-bacterium-type cell wall biogenesis"/>
    <property type="evidence" value="ECO:0007669"/>
    <property type="project" value="TreeGrafter"/>
</dbReference>
<name>A0A1I1TNC4_9GAMM</name>
<feature type="domain" description="DUF218" evidence="2">
    <location>
        <begin position="79"/>
        <end position="239"/>
    </location>
</feature>
<dbReference type="GO" id="GO:0000270">
    <property type="term" value="P:peptidoglycan metabolic process"/>
    <property type="evidence" value="ECO:0007669"/>
    <property type="project" value="TreeGrafter"/>
</dbReference>
<dbReference type="EMBL" id="FOMJ01000006">
    <property type="protein sequence ID" value="SFD60141.1"/>
    <property type="molecule type" value="Genomic_DNA"/>
</dbReference>
<dbReference type="InterPro" id="IPR003848">
    <property type="entry name" value="DUF218"/>
</dbReference>
<dbReference type="InterPro" id="IPR014729">
    <property type="entry name" value="Rossmann-like_a/b/a_fold"/>
</dbReference>